<reference evidence="2" key="1">
    <citation type="submission" date="2020-05" db="EMBL/GenBank/DDBJ databases">
        <authorList>
            <person name="Brown S."/>
            <person name="Huntemann M."/>
            <person name="Clum A."/>
            <person name="Spunde A."/>
            <person name="Palaniappan K."/>
            <person name="Ritter S."/>
            <person name="Mikhailova N."/>
            <person name="Chen I.-M."/>
            <person name="Stamatis D."/>
            <person name="Reddy T."/>
            <person name="O'Malley R."/>
            <person name="Daum C."/>
            <person name="Shapiro N."/>
            <person name="Ivanova N."/>
            <person name="Kyrpides N."/>
            <person name="Woyke T."/>
        </authorList>
    </citation>
    <scope>NUCLEOTIDE SEQUENCE</scope>
    <source>
        <strain evidence="2">DJ080</strain>
    </source>
</reference>
<dbReference type="SUPFAM" id="SSF89082">
    <property type="entry name" value="Antibiotic binding domain of TipA-like multidrug resistance regulators"/>
    <property type="match status" value="1"/>
</dbReference>
<name>A0AAX0AU90_CLOBE</name>
<organism evidence="2 3">
    <name type="scientific">Clostridium beijerinckii</name>
    <name type="common">Clostridium MP</name>
    <dbReference type="NCBI Taxonomy" id="1520"/>
    <lineage>
        <taxon>Bacteria</taxon>
        <taxon>Bacillati</taxon>
        <taxon>Bacillota</taxon>
        <taxon>Clostridia</taxon>
        <taxon>Eubacteriales</taxon>
        <taxon>Clostridiaceae</taxon>
        <taxon>Clostridium</taxon>
    </lineage>
</organism>
<dbReference type="Pfam" id="PF07739">
    <property type="entry name" value="TipAS"/>
    <property type="match status" value="1"/>
</dbReference>
<evidence type="ECO:0000313" key="2">
    <source>
        <dbReference type="EMBL" id="NRT86471.1"/>
    </source>
</evidence>
<accession>A0AAX0AU90</accession>
<dbReference type="Proteomes" id="UP001193748">
    <property type="component" value="Unassembled WGS sequence"/>
</dbReference>
<reference evidence="2" key="2">
    <citation type="journal article" date="2022" name="Nat. Biotechnol.">
        <title>Carbon-negative production of acetone and isopropanol by gas fermentation at industrial pilot scale.</title>
        <authorList>
            <person name="Liew F.E."/>
            <person name="Nogle R."/>
            <person name="Abdalla T."/>
            <person name="Rasor B.J."/>
            <person name="Canter C."/>
            <person name="Jensen R.O."/>
            <person name="Wang L."/>
            <person name="Strutz J."/>
            <person name="Chirania P."/>
            <person name="De Tissera S."/>
            <person name="Mueller A.P."/>
            <person name="Ruan Z."/>
            <person name="Gao A."/>
            <person name="Tran L."/>
            <person name="Engle N.L."/>
            <person name="Bromley J.C."/>
            <person name="Daniell J."/>
            <person name="Conrado R."/>
            <person name="Tschaplinski T.J."/>
            <person name="Giannone R.J."/>
            <person name="Hettich R.L."/>
            <person name="Karim A.S."/>
            <person name="Simpson S.D."/>
            <person name="Brown S.D."/>
            <person name="Leang C."/>
            <person name="Jewett M.C."/>
            <person name="Kopke M."/>
        </authorList>
    </citation>
    <scope>NUCLEOTIDE SEQUENCE</scope>
    <source>
        <strain evidence="2">DJ080</strain>
    </source>
</reference>
<dbReference type="InterPro" id="IPR012925">
    <property type="entry name" value="TipAS_dom"/>
</dbReference>
<proteinExistence type="predicted"/>
<dbReference type="AlphaFoldDB" id="A0AAX0AU90"/>
<sequence>MANLYSVYPEWIEAVDKKYGKGASKFIGEALKKCPSTKLPKIEELYNNLTFDLTKDPSLKEVQEIVHEIADETKKQNQALKVDGGENYWAYTAELYLSNTMYIKVIDKKYGKGASEFIGKALKFYSENNKS</sequence>
<protein>
    <recommendedName>
        <fullName evidence="1">TipAS antibiotic-recognition domain-containing protein</fullName>
    </recommendedName>
</protein>
<evidence type="ECO:0000259" key="1">
    <source>
        <dbReference type="Pfam" id="PF07739"/>
    </source>
</evidence>
<dbReference type="EMBL" id="JABSWW010000001">
    <property type="protein sequence ID" value="NRT86471.1"/>
    <property type="molecule type" value="Genomic_DNA"/>
</dbReference>
<gene>
    <name evidence="2" type="ORF">B0H41_000150</name>
</gene>
<comment type="caution">
    <text evidence="2">The sequence shown here is derived from an EMBL/GenBank/DDBJ whole genome shotgun (WGS) entry which is preliminary data.</text>
</comment>
<dbReference type="InterPro" id="IPR036244">
    <property type="entry name" value="TipA-like_antibiotic-bd"/>
</dbReference>
<evidence type="ECO:0000313" key="3">
    <source>
        <dbReference type="Proteomes" id="UP001193748"/>
    </source>
</evidence>
<feature type="domain" description="TipAS antibiotic-recognition" evidence="1">
    <location>
        <begin position="43"/>
        <end position="125"/>
    </location>
</feature>